<keyword evidence="1" id="KW-0472">Membrane</keyword>
<organism evidence="2 3">
    <name type="scientific">Cladophialophora immunda</name>
    <dbReference type="NCBI Taxonomy" id="569365"/>
    <lineage>
        <taxon>Eukaryota</taxon>
        <taxon>Fungi</taxon>
        <taxon>Dikarya</taxon>
        <taxon>Ascomycota</taxon>
        <taxon>Pezizomycotina</taxon>
        <taxon>Eurotiomycetes</taxon>
        <taxon>Chaetothyriomycetidae</taxon>
        <taxon>Chaetothyriales</taxon>
        <taxon>Herpotrichiellaceae</taxon>
        <taxon>Cladophialophora</taxon>
    </lineage>
</organism>
<evidence type="ECO:0008006" key="4">
    <source>
        <dbReference type="Google" id="ProtNLM"/>
    </source>
</evidence>
<evidence type="ECO:0000313" key="3">
    <source>
        <dbReference type="Proteomes" id="UP000054466"/>
    </source>
</evidence>
<keyword evidence="3" id="KW-1185">Reference proteome</keyword>
<dbReference type="RefSeq" id="XP_016253518.1">
    <property type="nucleotide sequence ID" value="XM_016386590.1"/>
</dbReference>
<dbReference type="STRING" id="569365.A0A0D2B6R3"/>
<evidence type="ECO:0000256" key="1">
    <source>
        <dbReference type="SAM" id="Phobius"/>
    </source>
</evidence>
<reference evidence="2 3" key="1">
    <citation type="submission" date="2015-01" db="EMBL/GenBank/DDBJ databases">
        <title>The Genome Sequence of Cladophialophora immunda CBS83496.</title>
        <authorList>
            <consortium name="The Broad Institute Genomics Platform"/>
            <person name="Cuomo C."/>
            <person name="de Hoog S."/>
            <person name="Gorbushina A."/>
            <person name="Stielow B."/>
            <person name="Teixiera M."/>
            <person name="Abouelleil A."/>
            <person name="Chapman S.B."/>
            <person name="Priest M."/>
            <person name="Young S.K."/>
            <person name="Wortman J."/>
            <person name="Nusbaum C."/>
            <person name="Birren B."/>
        </authorList>
    </citation>
    <scope>NUCLEOTIDE SEQUENCE [LARGE SCALE GENOMIC DNA]</scope>
    <source>
        <strain evidence="2 3">CBS 83496</strain>
    </source>
</reference>
<keyword evidence="1" id="KW-1133">Transmembrane helix</keyword>
<dbReference type="HOGENOM" id="CLU_018583_0_0_1"/>
<dbReference type="GeneID" id="27339354"/>
<dbReference type="PANTHER" id="PTHR33604">
    <property type="entry name" value="OSJNBA0004B13.7 PROTEIN"/>
    <property type="match status" value="1"/>
</dbReference>
<proteinExistence type="predicted"/>
<dbReference type="AlphaFoldDB" id="A0A0D2B6R3"/>
<dbReference type="PANTHER" id="PTHR33604:SF3">
    <property type="entry name" value="OSJNBA0004B13.7 PROTEIN"/>
    <property type="match status" value="1"/>
</dbReference>
<dbReference type="EMBL" id="KN847040">
    <property type="protein sequence ID" value="KIW33302.1"/>
    <property type="molecule type" value="Genomic_DNA"/>
</dbReference>
<dbReference type="Proteomes" id="UP000054466">
    <property type="component" value="Unassembled WGS sequence"/>
</dbReference>
<feature type="transmembrane region" description="Helical" evidence="1">
    <location>
        <begin position="43"/>
        <end position="60"/>
    </location>
</feature>
<accession>A0A0D2B6R3</accession>
<name>A0A0D2B6R3_9EURO</name>
<dbReference type="VEuPathDB" id="FungiDB:PV07_00160"/>
<keyword evidence="1" id="KW-0812">Transmembrane</keyword>
<sequence>MAARSRFHSESRSHEHSETFTLRRSKTYNLLVGRWKSFRRRRIILVLLAAWLLYLFFKYMPTDLPPVSERYDHRYGRLHPGLRGPYGGDSPDTLQNSDQSYEGPIRFYELAATLQEHGWIRDMKGNVLFAVSDVKSVPRILPMACAMAQHNRTRVHLAFMGRHAAAWPEIRAANGIEESECNIYLHDARPDHAAQSSVSRLEVSASASLGHIHSVMQLHAVLTTEREDDYLVNALREKTSSLGLSLITLPASSQQSLSWISSLDAASLSRLDKIQIDIVIQAQPESSASLMRLLRSIKDADYSGWTLPRLTIEIPNNVDPFLARYLSNFRWPANGAGSESRVTIKHRLDARLMTPVQASMRTVESFYPSAASTSHLLLLSPNTELSPNYFQFLMYTLLEYGYGSQSTGLIEHLAGISLDLPRYGPDLKTKAPYGGQLAKPFTLWQAPASTAVLYFGDRWVEFHTFLSYRLFLDPELASKTKSTPTLSHEYPAWMTPMLEMMQARGYYVLYPSFMEREGLSAVTVHTELPQSPEEYIAEGNDRTLDDGAPKINLADDKALTADDEIARLMRQEQKLSGNSLTTPLLEATVRQQGIDFSIERDIPLMSFDGEKREWAISWSLASKFAEDFAISVGRCAGYNSNQGGDTVGSLFCLAAT</sequence>
<dbReference type="OrthoDB" id="5397682at2759"/>
<evidence type="ECO:0000313" key="2">
    <source>
        <dbReference type="EMBL" id="KIW33302.1"/>
    </source>
</evidence>
<protein>
    <recommendedName>
        <fullName evidence="4">Glycosyltransferase 2</fullName>
    </recommendedName>
</protein>
<gene>
    <name evidence="2" type="ORF">PV07_00160</name>
</gene>